<keyword evidence="2" id="KW-0472">Membrane</keyword>
<keyword evidence="4" id="KW-0255">Endonuclease</keyword>
<evidence type="ECO:0000256" key="1">
    <source>
        <dbReference type="SAM" id="MobiDB-lite"/>
    </source>
</evidence>
<dbReference type="EMBL" id="CP036265">
    <property type="protein sequence ID" value="QDT17838.1"/>
    <property type="molecule type" value="Genomic_DNA"/>
</dbReference>
<dbReference type="InterPro" id="IPR005135">
    <property type="entry name" value="Endo/exonuclease/phosphatase"/>
</dbReference>
<dbReference type="GO" id="GO:0004519">
    <property type="term" value="F:endonuclease activity"/>
    <property type="evidence" value="ECO:0007669"/>
    <property type="project" value="UniProtKB-KW"/>
</dbReference>
<keyword evidence="2" id="KW-1133">Transmembrane helix</keyword>
<keyword evidence="4" id="KW-0378">Hydrolase</keyword>
<protein>
    <submittedName>
        <fullName evidence="4">Endonuclease/Exonuclease/phosphatase family protein</fullName>
    </submittedName>
</protein>
<accession>A0A517PEP3</accession>
<dbReference type="SUPFAM" id="SSF56219">
    <property type="entry name" value="DNase I-like"/>
    <property type="match status" value="1"/>
</dbReference>
<dbReference type="Proteomes" id="UP000318741">
    <property type="component" value="Chromosome"/>
</dbReference>
<feature type="transmembrane region" description="Helical" evidence="2">
    <location>
        <begin position="66"/>
        <end position="84"/>
    </location>
</feature>
<dbReference type="Pfam" id="PF03372">
    <property type="entry name" value="Exo_endo_phos"/>
    <property type="match status" value="1"/>
</dbReference>
<dbReference type="Gene3D" id="3.60.10.10">
    <property type="entry name" value="Endonuclease/exonuclease/phosphatase"/>
    <property type="match status" value="1"/>
</dbReference>
<evidence type="ECO:0000313" key="5">
    <source>
        <dbReference type="Proteomes" id="UP000318741"/>
    </source>
</evidence>
<keyword evidence="5" id="KW-1185">Reference proteome</keyword>
<keyword evidence="2" id="KW-0812">Transmembrane</keyword>
<evidence type="ECO:0000256" key="2">
    <source>
        <dbReference type="SAM" id="Phobius"/>
    </source>
</evidence>
<feature type="transmembrane region" description="Helical" evidence="2">
    <location>
        <begin position="89"/>
        <end position="109"/>
    </location>
</feature>
<dbReference type="GO" id="GO:0004527">
    <property type="term" value="F:exonuclease activity"/>
    <property type="evidence" value="ECO:0007669"/>
    <property type="project" value="UniProtKB-KW"/>
</dbReference>
<proteinExistence type="predicted"/>
<evidence type="ECO:0000259" key="3">
    <source>
        <dbReference type="Pfam" id="PF03372"/>
    </source>
</evidence>
<dbReference type="InterPro" id="IPR036691">
    <property type="entry name" value="Endo/exonu/phosph_ase_sf"/>
</dbReference>
<feature type="transmembrane region" description="Helical" evidence="2">
    <location>
        <begin position="32"/>
        <end position="54"/>
    </location>
</feature>
<feature type="domain" description="Endonuclease/exonuclease/phosphatase" evidence="3">
    <location>
        <begin position="127"/>
        <end position="336"/>
    </location>
</feature>
<reference evidence="4 5" key="1">
    <citation type="submission" date="2019-02" db="EMBL/GenBank/DDBJ databases">
        <title>Deep-cultivation of Planctomycetes and their phenomic and genomic characterization uncovers novel biology.</title>
        <authorList>
            <person name="Wiegand S."/>
            <person name="Jogler M."/>
            <person name="Boedeker C."/>
            <person name="Pinto D."/>
            <person name="Vollmers J."/>
            <person name="Rivas-Marin E."/>
            <person name="Kohn T."/>
            <person name="Peeters S.H."/>
            <person name="Heuer A."/>
            <person name="Rast P."/>
            <person name="Oberbeckmann S."/>
            <person name="Bunk B."/>
            <person name="Jeske O."/>
            <person name="Meyerdierks A."/>
            <person name="Storesund J.E."/>
            <person name="Kallscheuer N."/>
            <person name="Luecker S."/>
            <person name="Lage O.M."/>
            <person name="Pohl T."/>
            <person name="Merkel B.J."/>
            <person name="Hornburger P."/>
            <person name="Mueller R.-W."/>
            <person name="Bruemmer F."/>
            <person name="Labrenz M."/>
            <person name="Spormann A.M."/>
            <person name="Op den Camp H."/>
            <person name="Overmann J."/>
            <person name="Amann R."/>
            <person name="Jetten M.S.M."/>
            <person name="Mascher T."/>
            <person name="Medema M.H."/>
            <person name="Devos D.P."/>
            <person name="Kaster A.-K."/>
            <person name="Ovreas L."/>
            <person name="Rohde M."/>
            <person name="Galperin M.Y."/>
            <person name="Jogler C."/>
        </authorList>
    </citation>
    <scope>NUCLEOTIDE SEQUENCE [LARGE SCALE GENOMIC DNA]</scope>
    <source>
        <strain evidence="4 5">CA12</strain>
    </source>
</reference>
<name>A0A517PEP3_9PLAN</name>
<sequence>MTDTPTPANADDQSDDNPPGRERRRVGPLRRWSARLLGAAAAVLLLATALGYFGEHAWLLDLTNEWRLQYALLALLLAAALLALRSWRWLAVAGVVAGLNLWVILPWMIGGGPEIPPGVADRDLRLMTLNVRVSSEDFAPLRKLLAESKPDVAVLLEVDREWLAEIRELSAGYEIVDTPTQERFGTLLLSRRPLKDVTFESFGEKWSSSIIVRLEVNGQPATVIATHPPAPISSKTWRKRNQHLQELARYVNGVDTPVLVAGDLNVTMWSPHFRRLVDEAQLADARDGYGLLPTFPATRLGVDFGWPLRIPLDHVLVSGEWVTLDYGTPPGIGSDHLPVSVDVALPPAR</sequence>
<feature type="region of interest" description="Disordered" evidence="1">
    <location>
        <begin position="1"/>
        <end position="25"/>
    </location>
</feature>
<gene>
    <name evidence="4" type="ORF">CA12_39730</name>
</gene>
<organism evidence="4 5">
    <name type="scientific">Alienimonas californiensis</name>
    <dbReference type="NCBI Taxonomy" id="2527989"/>
    <lineage>
        <taxon>Bacteria</taxon>
        <taxon>Pseudomonadati</taxon>
        <taxon>Planctomycetota</taxon>
        <taxon>Planctomycetia</taxon>
        <taxon>Planctomycetales</taxon>
        <taxon>Planctomycetaceae</taxon>
        <taxon>Alienimonas</taxon>
    </lineage>
</organism>
<dbReference type="RefSeq" id="WP_165700879.1">
    <property type="nucleotide sequence ID" value="NZ_CP036265.1"/>
</dbReference>
<dbReference type="AlphaFoldDB" id="A0A517PEP3"/>
<keyword evidence="4" id="KW-0540">Nuclease</keyword>
<dbReference type="KEGG" id="acaf:CA12_39730"/>
<evidence type="ECO:0000313" key="4">
    <source>
        <dbReference type="EMBL" id="QDT17838.1"/>
    </source>
</evidence>
<keyword evidence="4" id="KW-0269">Exonuclease</keyword>